<keyword evidence="7" id="KW-0698">rRNA processing</keyword>
<accession>A0A2K9MEN0</accession>
<name>A0A2K9MEN0_9RHOB</name>
<keyword evidence="5 7" id="KW-0378">Hydrolase</keyword>
<comment type="subcellular location">
    <subcellularLocation>
        <location evidence="7">Cytoplasm</location>
    </subcellularLocation>
</comment>
<dbReference type="GO" id="GO:0004222">
    <property type="term" value="F:metalloendopeptidase activity"/>
    <property type="evidence" value="ECO:0007669"/>
    <property type="project" value="InterPro"/>
</dbReference>
<comment type="cofactor">
    <cofactor evidence="7">
        <name>Zn(2+)</name>
        <dbReference type="ChEBI" id="CHEBI:29105"/>
    </cofactor>
    <text evidence="7">Binds 1 zinc ion.</text>
</comment>
<dbReference type="GO" id="GO:0008270">
    <property type="term" value="F:zinc ion binding"/>
    <property type="evidence" value="ECO:0007669"/>
    <property type="project" value="UniProtKB-UniRule"/>
</dbReference>
<keyword evidence="4 7" id="KW-0255">Endonuclease</keyword>
<evidence type="ECO:0000256" key="6">
    <source>
        <dbReference type="ARBA" id="ARBA00022833"/>
    </source>
</evidence>
<keyword evidence="2 7" id="KW-0540">Nuclease</keyword>
<dbReference type="Pfam" id="PF02130">
    <property type="entry name" value="YbeY"/>
    <property type="match status" value="1"/>
</dbReference>
<dbReference type="InterPro" id="IPR020549">
    <property type="entry name" value="YbeY_CS"/>
</dbReference>
<dbReference type="PANTHER" id="PTHR46986">
    <property type="entry name" value="ENDORIBONUCLEASE YBEY, CHLOROPLASTIC"/>
    <property type="match status" value="1"/>
</dbReference>
<dbReference type="Proteomes" id="UP000234882">
    <property type="component" value="Chromosome"/>
</dbReference>
<evidence type="ECO:0000256" key="7">
    <source>
        <dbReference type="HAMAP-Rule" id="MF_00009"/>
    </source>
</evidence>
<dbReference type="EC" id="3.1.-.-" evidence="7"/>
<dbReference type="OrthoDB" id="9807740at2"/>
<gene>
    <name evidence="7 8" type="primary">ybeY</name>
    <name evidence="8" type="ORF">CYR75_07170</name>
</gene>
<dbReference type="GO" id="GO:0005737">
    <property type="term" value="C:cytoplasm"/>
    <property type="evidence" value="ECO:0007669"/>
    <property type="project" value="UniProtKB-SubCell"/>
</dbReference>
<feature type="binding site" evidence="7">
    <location>
        <position position="125"/>
    </location>
    <ligand>
        <name>Zn(2+)</name>
        <dbReference type="ChEBI" id="CHEBI:29105"/>
        <note>catalytic</note>
    </ligand>
</feature>
<evidence type="ECO:0000256" key="1">
    <source>
        <dbReference type="ARBA" id="ARBA00010875"/>
    </source>
</evidence>
<dbReference type="SUPFAM" id="SSF55486">
    <property type="entry name" value="Metalloproteases ('zincins'), catalytic domain"/>
    <property type="match status" value="1"/>
</dbReference>
<keyword evidence="3 7" id="KW-0479">Metal-binding</keyword>
<evidence type="ECO:0000256" key="2">
    <source>
        <dbReference type="ARBA" id="ARBA00022722"/>
    </source>
</evidence>
<evidence type="ECO:0000313" key="9">
    <source>
        <dbReference type="Proteomes" id="UP000234882"/>
    </source>
</evidence>
<dbReference type="AlphaFoldDB" id="A0A2K9MEN0"/>
<evidence type="ECO:0000256" key="3">
    <source>
        <dbReference type="ARBA" id="ARBA00022723"/>
    </source>
</evidence>
<dbReference type="GO" id="GO:0004521">
    <property type="term" value="F:RNA endonuclease activity"/>
    <property type="evidence" value="ECO:0007669"/>
    <property type="project" value="UniProtKB-UniRule"/>
</dbReference>
<dbReference type="Gene3D" id="3.40.390.30">
    <property type="entry name" value="Metalloproteases ('zincins'), catalytic domain"/>
    <property type="match status" value="1"/>
</dbReference>
<protein>
    <recommendedName>
        <fullName evidence="7">Endoribonuclease YbeY</fullName>
        <ecNumber evidence="7">3.1.-.-</ecNumber>
    </recommendedName>
</protein>
<dbReference type="KEGG" id="paru:CYR75_07170"/>
<proteinExistence type="inferred from homology"/>
<evidence type="ECO:0000256" key="5">
    <source>
        <dbReference type="ARBA" id="ARBA00022801"/>
    </source>
</evidence>
<comment type="similarity">
    <text evidence="1 7">Belongs to the endoribonuclease YbeY family.</text>
</comment>
<dbReference type="HAMAP" id="MF_00009">
    <property type="entry name" value="Endoribonucl_YbeY"/>
    <property type="match status" value="1"/>
</dbReference>
<dbReference type="InterPro" id="IPR023091">
    <property type="entry name" value="MetalPrtase_cat_dom_sf_prd"/>
</dbReference>
<dbReference type="NCBIfam" id="TIGR00043">
    <property type="entry name" value="rRNA maturation RNase YbeY"/>
    <property type="match status" value="1"/>
</dbReference>
<dbReference type="PANTHER" id="PTHR46986:SF1">
    <property type="entry name" value="ENDORIBONUCLEASE YBEY, CHLOROPLASTIC"/>
    <property type="match status" value="1"/>
</dbReference>
<organism evidence="8 9">
    <name type="scientific">Paracoccus jeotgali</name>
    <dbReference type="NCBI Taxonomy" id="2065379"/>
    <lineage>
        <taxon>Bacteria</taxon>
        <taxon>Pseudomonadati</taxon>
        <taxon>Pseudomonadota</taxon>
        <taxon>Alphaproteobacteria</taxon>
        <taxon>Rhodobacterales</taxon>
        <taxon>Paracoccaceae</taxon>
        <taxon>Paracoccus</taxon>
    </lineage>
</organism>
<evidence type="ECO:0000313" key="8">
    <source>
        <dbReference type="EMBL" id="AUM74080.1"/>
    </source>
</evidence>
<dbReference type="RefSeq" id="WP_101499428.1">
    <property type="nucleotide sequence ID" value="NZ_CP025583.1"/>
</dbReference>
<comment type="function">
    <text evidence="7">Single strand-specific metallo-endoribonuclease involved in late-stage 70S ribosome quality control and in maturation of the 3' terminus of the 16S rRNA.</text>
</comment>
<keyword evidence="6 7" id="KW-0862">Zinc</keyword>
<keyword evidence="7" id="KW-0690">Ribosome biogenesis</keyword>
<keyword evidence="7" id="KW-0963">Cytoplasm</keyword>
<keyword evidence="9" id="KW-1185">Reference proteome</keyword>
<dbReference type="InterPro" id="IPR002036">
    <property type="entry name" value="YbeY"/>
</dbReference>
<feature type="binding site" evidence="7">
    <location>
        <position position="131"/>
    </location>
    <ligand>
        <name>Zn(2+)</name>
        <dbReference type="ChEBI" id="CHEBI:29105"/>
        <note>catalytic</note>
    </ligand>
</feature>
<reference evidence="9" key="1">
    <citation type="submission" date="2017-12" db="EMBL/GenBank/DDBJ databases">
        <title>Genomic analysis of Paracoccus sp. CBA4604.</title>
        <authorList>
            <person name="Roh S.W."/>
            <person name="Kim J.Y."/>
            <person name="Kim J.S."/>
        </authorList>
    </citation>
    <scope>NUCLEOTIDE SEQUENCE [LARGE SCALE GENOMIC DNA]</scope>
    <source>
        <strain evidence="9">CBA4604</strain>
    </source>
</reference>
<dbReference type="EMBL" id="CP025583">
    <property type="protein sequence ID" value="AUM74080.1"/>
    <property type="molecule type" value="Genomic_DNA"/>
</dbReference>
<feature type="binding site" evidence="7">
    <location>
        <position position="121"/>
    </location>
    <ligand>
        <name>Zn(2+)</name>
        <dbReference type="ChEBI" id="CHEBI:29105"/>
        <note>catalytic</note>
    </ligand>
</feature>
<sequence>MAEIETVLEDERWAEAGLEGLAERAGRATLDWLGIDADIVVMGCDDARIATLNADFRGKPQPTNVLSWPAVEHVAHAPGAHPPLPETDSLGDIAIAFERCRDEAAAQGKPLAVHATHLLVHAVLHLAGYDHQTDPDAATMEAAEVAILGTLGIDDPYLEKET</sequence>
<evidence type="ECO:0000256" key="4">
    <source>
        <dbReference type="ARBA" id="ARBA00022759"/>
    </source>
</evidence>
<dbReference type="GO" id="GO:0006364">
    <property type="term" value="P:rRNA processing"/>
    <property type="evidence" value="ECO:0007669"/>
    <property type="project" value="UniProtKB-UniRule"/>
</dbReference>
<dbReference type="PROSITE" id="PS01306">
    <property type="entry name" value="UPF0054"/>
    <property type="match status" value="1"/>
</dbReference>